<dbReference type="AlphaFoldDB" id="A0AAI9V182"/>
<dbReference type="PANTHER" id="PTHR33307:SF6">
    <property type="entry name" value="ALPHA-RHAMNOSIDASE (EUROFUNG)-RELATED"/>
    <property type="match status" value="1"/>
</dbReference>
<dbReference type="InterPro" id="IPR016007">
    <property type="entry name" value="Alpha_rhamnosid"/>
</dbReference>
<accession>A0AAI9V182</accession>
<protein>
    <recommendedName>
        <fullName evidence="1">Bacterial alpha-L-rhamnosidase N-terminal domain-containing protein</fullName>
    </recommendedName>
</protein>
<keyword evidence="3" id="KW-1185">Reference proteome</keyword>
<comment type="caution">
    <text evidence="2">The sequence shown here is derived from an EMBL/GenBank/DDBJ whole genome shotgun (WGS) entry which is preliminary data.</text>
</comment>
<sequence length="230" mass="25851">MSCPAITKPVFDHHHSGLGVATSRPRISWRFENTDETIAGWVQTSYEIEIKFASDEKPQSFPEVSDQSVLVPWPARDLSSREAAIVRVRVYGKSLVEESYAKEEPSAWSEPATVEAALLKKDDFRANFITAAQQIGPYGPLRPIRFRKEFILPQELDLRSSSARLYITSLGVFEAWINGKPVTDECMAPGWTSYKHRLVYRILDVKRLLIPGGKNTVGFPITGELVRTVG</sequence>
<evidence type="ECO:0000259" key="1">
    <source>
        <dbReference type="Pfam" id="PF08531"/>
    </source>
</evidence>
<dbReference type="EMBL" id="MPDP01000257">
    <property type="protein sequence ID" value="KAK1467546.1"/>
    <property type="molecule type" value="Genomic_DNA"/>
</dbReference>
<evidence type="ECO:0000313" key="2">
    <source>
        <dbReference type="EMBL" id="KAK1467546.1"/>
    </source>
</evidence>
<dbReference type="Pfam" id="PF25788">
    <property type="entry name" value="Ig_Rha78A_N"/>
    <property type="match status" value="1"/>
</dbReference>
<name>A0AAI9V182_9PEZI</name>
<dbReference type="PANTHER" id="PTHR33307">
    <property type="entry name" value="ALPHA-RHAMNOSIDASE (EUROFUNG)"/>
    <property type="match status" value="1"/>
</dbReference>
<dbReference type="Gene3D" id="2.60.40.10">
    <property type="entry name" value="Immunoglobulins"/>
    <property type="match status" value="1"/>
</dbReference>
<dbReference type="InterPro" id="IPR013783">
    <property type="entry name" value="Ig-like_fold"/>
</dbReference>
<reference evidence="2" key="1">
    <citation type="submission" date="2016-11" db="EMBL/GenBank/DDBJ databases">
        <title>The genome sequence of Colletotrichum cuscutae.</title>
        <authorList>
            <person name="Baroncelli R."/>
        </authorList>
    </citation>
    <scope>NUCLEOTIDE SEQUENCE</scope>
    <source>
        <strain evidence="2">IMI 304802</strain>
    </source>
</reference>
<dbReference type="InterPro" id="IPR013737">
    <property type="entry name" value="Bac_rhamnosid_N"/>
</dbReference>
<dbReference type="Proteomes" id="UP001239213">
    <property type="component" value="Unassembled WGS sequence"/>
</dbReference>
<gene>
    <name evidence="2" type="ORF">CCUS01_07077</name>
</gene>
<proteinExistence type="predicted"/>
<evidence type="ECO:0000313" key="3">
    <source>
        <dbReference type="Proteomes" id="UP001239213"/>
    </source>
</evidence>
<dbReference type="Pfam" id="PF08531">
    <property type="entry name" value="Bac_rhamnosid_N"/>
    <property type="match status" value="1"/>
</dbReference>
<dbReference type="Gene3D" id="2.60.120.260">
    <property type="entry name" value="Galactose-binding domain-like"/>
    <property type="match status" value="1"/>
</dbReference>
<organism evidence="2 3">
    <name type="scientific">Colletotrichum cuscutae</name>
    <dbReference type="NCBI Taxonomy" id="1209917"/>
    <lineage>
        <taxon>Eukaryota</taxon>
        <taxon>Fungi</taxon>
        <taxon>Dikarya</taxon>
        <taxon>Ascomycota</taxon>
        <taxon>Pezizomycotina</taxon>
        <taxon>Sordariomycetes</taxon>
        <taxon>Hypocreomycetidae</taxon>
        <taxon>Glomerellales</taxon>
        <taxon>Glomerellaceae</taxon>
        <taxon>Colletotrichum</taxon>
        <taxon>Colletotrichum acutatum species complex</taxon>
    </lineage>
</organism>
<feature type="domain" description="Bacterial alpha-L-rhamnosidase N-terminal" evidence="1">
    <location>
        <begin position="161"/>
        <end position="220"/>
    </location>
</feature>